<dbReference type="OrthoDB" id="9944616at2759"/>
<dbReference type="Pfam" id="PF17708">
    <property type="entry name" value="Gasdermin_C"/>
    <property type="match status" value="1"/>
</dbReference>
<dbReference type="Proteomes" id="UP001152622">
    <property type="component" value="Chromosome 4"/>
</dbReference>
<evidence type="ECO:0000313" key="2">
    <source>
        <dbReference type="EMBL" id="KAJ8365115.1"/>
    </source>
</evidence>
<sequence length="197" mass="21339">MSVEEDLHDFGEMDQSIKKLIWDPLYKTLNCPQALYALDCMLEEGCIFTDSSSLLDVPENVRLSVQDLLKVVGLDTVEPSDRNNLLKPIGLLVGALSELDEEAVTLIVDLDSEVRGQLLKLVEGVLEQVYSMDGGVPERNGQFSENTMSMATKVLDSCGLQLAENSLDPSLGSPGAPDAALMALYITLKGLNLLLGP</sequence>
<keyword evidence="3" id="KW-1185">Reference proteome</keyword>
<reference evidence="2" key="1">
    <citation type="journal article" date="2023" name="Science">
        <title>Genome structures resolve the early diversification of teleost fishes.</title>
        <authorList>
            <person name="Parey E."/>
            <person name="Louis A."/>
            <person name="Montfort J."/>
            <person name="Bouchez O."/>
            <person name="Roques C."/>
            <person name="Iampietro C."/>
            <person name="Lluch J."/>
            <person name="Castinel A."/>
            <person name="Donnadieu C."/>
            <person name="Desvignes T."/>
            <person name="Floi Bucao C."/>
            <person name="Jouanno E."/>
            <person name="Wen M."/>
            <person name="Mejri S."/>
            <person name="Dirks R."/>
            <person name="Jansen H."/>
            <person name="Henkel C."/>
            <person name="Chen W.J."/>
            <person name="Zahm M."/>
            <person name="Cabau C."/>
            <person name="Klopp C."/>
            <person name="Thompson A.W."/>
            <person name="Robinson-Rechavi M."/>
            <person name="Braasch I."/>
            <person name="Lecointre G."/>
            <person name="Bobe J."/>
            <person name="Postlethwait J.H."/>
            <person name="Berthelot C."/>
            <person name="Roest Crollius H."/>
            <person name="Guiguen Y."/>
        </authorList>
    </citation>
    <scope>NUCLEOTIDE SEQUENCE</scope>
    <source>
        <strain evidence="2">WJC10195</strain>
    </source>
</reference>
<dbReference type="InterPro" id="IPR041263">
    <property type="entry name" value="Gasdermin_PUB"/>
</dbReference>
<feature type="domain" description="Gasdermin PUB" evidence="1">
    <location>
        <begin position="3"/>
        <end position="166"/>
    </location>
</feature>
<evidence type="ECO:0000313" key="3">
    <source>
        <dbReference type="Proteomes" id="UP001152622"/>
    </source>
</evidence>
<dbReference type="AlphaFoldDB" id="A0A9Q1FST1"/>
<proteinExistence type="predicted"/>
<organism evidence="2 3">
    <name type="scientific">Synaphobranchus kaupii</name>
    <name type="common">Kaup's arrowtooth eel</name>
    <dbReference type="NCBI Taxonomy" id="118154"/>
    <lineage>
        <taxon>Eukaryota</taxon>
        <taxon>Metazoa</taxon>
        <taxon>Chordata</taxon>
        <taxon>Craniata</taxon>
        <taxon>Vertebrata</taxon>
        <taxon>Euteleostomi</taxon>
        <taxon>Actinopterygii</taxon>
        <taxon>Neopterygii</taxon>
        <taxon>Teleostei</taxon>
        <taxon>Anguilliformes</taxon>
        <taxon>Synaphobranchidae</taxon>
        <taxon>Synaphobranchus</taxon>
    </lineage>
</organism>
<name>A0A9Q1FST1_SYNKA</name>
<gene>
    <name evidence="2" type="ORF">SKAU_G00139460</name>
</gene>
<protein>
    <recommendedName>
        <fullName evidence="1">Gasdermin PUB domain-containing protein</fullName>
    </recommendedName>
</protein>
<accession>A0A9Q1FST1</accession>
<comment type="caution">
    <text evidence="2">The sequence shown here is derived from an EMBL/GenBank/DDBJ whole genome shotgun (WGS) entry which is preliminary data.</text>
</comment>
<evidence type="ECO:0000259" key="1">
    <source>
        <dbReference type="Pfam" id="PF17708"/>
    </source>
</evidence>
<dbReference type="EMBL" id="JAINUF010000004">
    <property type="protein sequence ID" value="KAJ8365115.1"/>
    <property type="molecule type" value="Genomic_DNA"/>
</dbReference>